<evidence type="ECO:0000313" key="2">
    <source>
        <dbReference type="Proteomes" id="UP000184774"/>
    </source>
</evidence>
<name>A0A1N6MA96_9VIBR</name>
<accession>A0A1N6MA96</accession>
<evidence type="ECO:0008006" key="3">
    <source>
        <dbReference type="Google" id="ProtNLM"/>
    </source>
</evidence>
<proteinExistence type="predicted"/>
<dbReference type="PROSITE" id="PS51257">
    <property type="entry name" value="PROKAR_LIPOPROTEIN"/>
    <property type="match status" value="1"/>
</dbReference>
<evidence type="ECO:0000313" key="1">
    <source>
        <dbReference type="EMBL" id="SIO96323.1"/>
    </source>
</evidence>
<reference evidence="1 2" key="1">
    <citation type="submission" date="2016-12" db="EMBL/GenBank/DDBJ databases">
        <authorList>
            <person name="Song W.-J."/>
            <person name="Kurnit D.M."/>
        </authorList>
    </citation>
    <scope>NUCLEOTIDE SEQUENCE [LARGE SCALE GENOMIC DNA]</scope>
    <source>
        <strain evidence="1 2">CECT 9026</strain>
    </source>
</reference>
<organism evidence="1 2">
    <name type="scientific">Vibrio spartinae</name>
    <dbReference type="NCBI Taxonomy" id="1918945"/>
    <lineage>
        <taxon>Bacteria</taxon>
        <taxon>Pseudomonadati</taxon>
        <taxon>Pseudomonadota</taxon>
        <taxon>Gammaproteobacteria</taxon>
        <taxon>Vibrionales</taxon>
        <taxon>Vibrionaceae</taxon>
        <taxon>Vibrio</taxon>
    </lineage>
</organism>
<dbReference type="EMBL" id="FSSB01000028">
    <property type="protein sequence ID" value="SIO96323.1"/>
    <property type="molecule type" value="Genomic_DNA"/>
</dbReference>
<dbReference type="OrthoDB" id="200195at2"/>
<dbReference type="RefSeq" id="WP_074374754.1">
    <property type="nucleotide sequence ID" value="NZ_AP024907.1"/>
</dbReference>
<gene>
    <name evidence="1" type="ORF">VSP9026_04107</name>
</gene>
<dbReference type="Proteomes" id="UP000184774">
    <property type="component" value="Unassembled WGS sequence"/>
</dbReference>
<protein>
    <recommendedName>
        <fullName evidence="3">Lipoprotein</fullName>
    </recommendedName>
</protein>
<sequence>MRVVTVLFLGGALVACTTTGDPRQGGLLGWDEDKAKLRQQALNDTMQAQKAEIVAIKMENSALAQSQHHLEQQLSIYQQELNTLISEKEGLLVTIKQLVQSNQLSETRYQSMLTNNPWLAKTREQVLLEFKEHRSEMVIQKELQKIAAENEQLTNEIIMLLGH</sequence>
<dbReference type="AlphaFoldDB" id="A0A1N6MA96"/>